<dbReference type="PRINTS" id="PR00320">
    <property type="entry name" value="GPROTEINBRPT"/>
</dbReference>
<comment type="function">
    <text evidence="3">Essential component of the cytosolic iron-sulfur (Fe/S) protein assembly machinery. Required for the maturation of extramitochondrial Fe/S proteins.</text>
</comment>
<evidence type="ECO:0000313" key="6">
    <source>
        <dbReference type="EMBL" id="KIW34178.1"/>
    </source>
</evidence>
<dbReference type="InterPro" id="IPR036322">
    <property type="entry name" value="WD40_repeat_dom_sf"/>
</dbReference>
<protein>
    <recommendedName>
        <fullName evidence="3">Probable cytosolic iron-sulfur protein assembly protein 1</fullName>
    </recommendedName>
</protein>
<feature type="region of interest" description="Disordered" evidence="5">
    <location>
        <begin position="302"/>
        <end position="347"/>
    </location>
</feature>
<dbReference type="Gene3D" id="2.130.10.10">
    <property type="entry name" value="YVTN repeat-like/Quinoprotein amine dehydrogenase"/>
    <property type="match status" value="3"/>
</dbReference>
<dbReference type="InterPro" id="IPR020472">
    <property type="entry name" value="WD40_PAC1"/>
</dbReference>
<dbReference type="SUPFAM" id="SSF50978">
    <property type="entry name" value="WD40 repeat-like"/>
    <property type="match status" value="1"/>
</dbReference>
<evidence type="ECO:0000313" key="7">
    <source>
        <dbReference type="Proteomes" id="UP000054466"/>
    </source>
</evidence>
<dbReference type="VEuPathDB" id="FungiDB:PV07_00973"/>
<evidence type="ECO:0000256" key="1">
    <source>
        <dbReference type="ARBA" id="ARBA00022574"/>
    </source>
</evidence>
<feature type="region of interest" description="Disordered" evidence="5">
    <location>
        <begin position="191"/>
        <end position="231"/>
    </location>
</feature>
<dbReference type="PROSITE" id="PS50082">
    <property type="entry name" value="WD_REPEATS_2"/>
    <property type="match status" value="2"/>
</dbReference>
<dbReference type="InterPro" id="IPR015943">
    <property type="entry name" value="WD40/YVTN_repeat-like_dom_sf"/>
</dbReference>
<keyword evidence="1 4" id="KW-0853">WD repeat</keyword>
<feature type="compositionally biased region" description="Acidic residues" evidence="5">
    <location>
        <begin position="211"/>
        <end position="229"/>
    </location>
</feature>
<feature type="compositionally biased region" description="Basic residues" evidence="5">
    <location>
        <begin position="303"/>
        <end position="312"/>
    </location>
</feature>
<evidence type="ECO:0000256" key="5">
    <source>
        <dbReference type="SAM" id="MobiDB-lite"/>
    </source>
</evidence>
<dbReference type="HOGENOM" id="CLU_000288_57_8_1"/>
<proteinExistence type="inferred from homology"/>
<accession>A0A0D2CSM3</accession>
<feature type="region of interest" description="Disordered" evidence="5">
    <location>
        <begin position="48"/>
        <end position="69"/>
    </location>
</feature>
<evidence type="ECO:0000256" key="3">
    <source>
        <dbReference type="HAMAP-Rule" id="MF_03037"/>
    </source>
</evidence>
<name>A0A0D2CSM3_9EURO</name>
<dbReference type="Proteomes" id="UP000054466">
    <property type="component" value="Unassembled WGS sequence"/>
</dbReference>
<dbReference type="AlphaFoldDB" id="A0A0D2CSM3"/>
<keyword evidence="7" id="KW-1185">Reference proteome</keyword>
<dbReference type="GeneID" id="27340167"/>
<dbReference type="SMART" id="SM00320">
    <property type="entry name" value="WD40"/>
    <property type="match status" value="7"/>
</dbReference>
<gene>
    <name evidence="3" type="primary">CIA1</name>
    <name evidence="6" type="ORF">PV07_00973</name>
</gene>
<feature type="region of interest" description="Disordered" evidence="5">
    <location>
        <begin position="87"/>
        <end position="110"/>
    </location>
</feature>
<sequence>MNITISICSNIPSIPLLTPQFFLFSRACAWPLALEAAPLQIQAPSGLGLTPPSRSHTYTHPLPPMAGASPFQQSPPVLSLLKTLHPPGAGASRSWQSSPHPDPSTPLLATGSADKSVNVWSLRDFSLVSTISGGHKRSVRTVAWKDFGGSTKVRTKTEKKKPVVLGTGSFDANVGIWVWNDARRWAAFRDADDQQNGGERAPQHERSMSSDTDEVDMTNDRSGDDDDEEWHFSTLLTGPDSEIKSIEFAPPHYPTNLLATSSRDKSVWIWEEVEPEEWETIAVLSEHTGDVKCVGWCQGARRGNGRRSKRRKLGDVGDQDGDVDMGDTGARSNGIGPGTTRTQQDMDVDEEDEVDILGSRPILASGSYDDTIRLWRDVEEEGDWICVGVIDGHKGTVWDLKWEKHINYSLLDLSQCLNDRDREVAIREFEADWMPRIISCSDDLTVRVWRRELSEAEKEKRRAQSQHSAPMGFASSRIPSVIRPMSAMERWVEDATLPAVHVRSVYAVDWSKRTGMVVSCGGDGTIAVYRETPAPASPAENNNNAAAGGNAGDDVVMNGTPSLAPSRSAEHNSAPADAPYRLHAPKWGVVALMDTAHDEFEINHVCWAERRDKDRRVDGEEMIVSTGDEGDVRIWTLPDDLLAEFD</sequence>
<dbReference type="OrthoDB" id="284782at2759"/>
<dbReference type="HAMAP" id="MF_03037">
    <property type="entry name" value="ciao1"/>
    <property type="match status" value="1"/>
</dbReference>
<evidence type="ECO:0000256" key="4">
    <source>
        <dbReference type="PROSITE-ProRule" id="PRU00221"/>
    </source>
</evidence>
<dbReference type="PANTHER" id="PTHR19920">
    <property type="entry name" value="WD40 PROTEIN CIAO1"/>
    <property type="match status" value="1"/>
</dbReference>
<dbReference type="PANTHER" id="PTHR19920:SF0">
    <property type="entry name" value="CYTOSOLIC IRON-SULFUR PROTEIN ASSEMBLY PROTEIN CIAO1-RELATED"/>
    <property type="match status" value="1"/>
</dbReference>
<keyword evidence="2" id="KW-0677">Repeat</keyword>
<dbReference type="GO" id="GO:0097361">
    <property type="term" value="C:cytosolic [4Fe-4S] assembly targeting complex"/>
    <property type="evidence" value="ECO:0007669"/>
    <property type="project" value="InterPro"/>
</dbReference>
<reference evidence="6 7" key="1">
    <citation type="submission" date="2015-01" db="EMBL/GenBank/DDBJ databases">
        <title>The Genome Sequence of Cladophialophora immunda CBS83496.</title>
        <authorList>
            <consortium name="The Broad Institute Genomics Platform"/>
            <person name="Cuomo C."/>
            <person name="de Hoog S."/>
            <person name="Gorbushina A."/>
            <person name="Stielow B."/>
            <person name="Teixiera M."/>
            <person name="Abouelleil A."/>
            <person name="Chapman S.B."/>
            <person name="Priest M."/>
            <person name="Young S.K."/>
            <person name="Wortman J."/>
            <person name="Nusbaum C."/>
            <person name="Birren B."/>
        </authorList>
    </citation>
    <scope>NUCLEOTIDE SEQUENCE [LARGE SCALE GENOMIC DNA]</scope>
    <source>
        <strain evidence="6 7">CBS 83496</strain>
    </source>
</reference>
<dbReference type="STRING" id="569365.A0A0D2CSM3"/>
<dbReference type="Pfam" id="PF00400">
    <property type="entry name" value="WD40"/>
    <property type="match status" value="5"/>
</dbReference>
<feature type="repeat" description="WD" evidence="4">
    <location>
        <begin position="102"/>
        <end position="130"/>
    </location>
</feature>
<dbReference type="RefSeq" id="XP_016254394.1">
    <property type="nucleotide sequence ID" value="XM_016387466.1"/>
</dbReference>
<dbReference type="InterPro" id="IPR028608">
    <property type="entry name" value="CIAO1/Cia1"/>
</dbReference>
<dbReference type="InterPro" id="IPR001680">
    <property type="entry name" value="WD40_rpt"/>
</dbReference>
<dbReference type="EMBL" id="KN847040">
    <property type="protein sequence ID" value="KIW34178.1"/>
    <property type="molecule type" value="Genomic_DNA"/>
</dbReference>
<dbReference type="GO" id="GO:0016226">
    <property type="term" value="P:iron-sulfur cluster assembly"/>
    <property type="evidence" value="ECO:0007669"/>
    <property type="project" value="UniProtKB-UniRule"/>
</dbReference>
<organism evidence="6 7">
    <name type="scientific">Cladophialophora immunda</name>
    <dbReference type="NCBI Taxonomy" id="569365"/>
    <lineage>
        <taxon>Eukaryota</taxon>
        <taxon>Fungi</taxon>
        <taxon>Dikarya</taxon>
        <taxon>Ascomycota</taxon>
        <taxon>Pezizomycotina</taxon>
        <taxon>Eurotiomycetes</taxon>
        <taxon>Chaetothyriomycetidae</taxon>
        <taxon>Chaetothyriales</taxon>
        <taxon>Herpotrichiellaceae</taxon>
        <taxon>Cladophialophora</taxon>
    </lineage>
</organism>
<feature type="repeat" description="WD" evidence="4">
    <location>
        <begin position="236"/>
        <end position="271"/>
    </location>
</feature>
<comment type="similarity">
    <text evidence="3">Belongs to the WD repeat CIA1 family.</text>
</comment>
<evidence type="ECO:0000256" key="2">
    <source>
        <dbReference type="ARBA" id="ARBA00022737"/>
    </source>
</evidence>